<keyword evidence="1" id="KW-0813">Transport</keyword>
<dbReference type="SUPFAM" id="SSF52540">
    <property type="entry name" value="P-loop containing nucleoside triphosphate hydrolases"/>
    <property type="match status" value="1"/>
</dbReference>
<dbReference type="SMART" id="SM00382">
    <property type="entry name" value="AAA"/>
    <property type="match status" value="1"/>
</dbReference>
<keyword evidence="6" id="KW-0472">Membrane</keyword>
<evidence type="ECO:0000256" key="1">
    <source>
        <dbReference type="ARBA" id="ARBA00022448"/>
    </source>
</evidence>
<feature type="domain" description="ABC transporter" evidence="7">
    <location>
        <begin position="4"/>
        <end position="184"/>
    </location>
</feature>
<dbReference type="InterPro" id="IPR003593">
    <property type="entry name" value="AAA+_ATPase"/>
</dbReference>
<evidence type="ECO:0000313" key="9">
    <source>
        <dbReference type="Proteomes" id="UP001382935"/>
    </source>
</evidence>
<dbReference type="Pfam" id="PF00005">
    <property type="entry name" value="ABC_tran"/>
    <property type="match status" value="1"/>
</dbReference>
<keyword evidence="2" id="KW-0547">Nucleotide-binding</keyword>
<sequence length="186" mass="19154">MSLLALRDVACWRGGRLLFESLNLTLAAGEAMLVTGPNGTGKSSLLRVAAGLLRPLAGTVEAAPCALADERPALDPELGLAKALAFWAPRSGDVPAALEATGLAALADVPVRLFSTGQLRRASLARVALSGAPLWLLDEPANGLDTGSLDLLAELIVRHLDNGGALLAASHQPLSGAAWRTLELAQ</sequence>
<keyword evidence="9" id="KW-1185">Reference proteome</keyword>
<dbReference type="PANTHER" id="PTHR43499:SF1">
    <property type="entry name" value="ABC TRANSPORTER I FAMILY MEMBER 1"/>
    <property type="match status" value="1"/>
</dbReference>
<name>A0ABZ2FYR0_9SPHN</name>
<evidence type="ECO:0000256" key="5">
    <source>
        <dbReference type="ARBA" id="ARBA00022967"/>
    </source>
</evidence>
<protein>
    <submittedName>
        <fullName evidence="8">Heme ABC exporter ATP-binding protein CcmA</fullName>
    </submittedName>
</protein>
<evidence type="ECO:0000259" key="7">
    <source>
        <dbReference type="PROSITE" id="PS50893"/>
    </source>
</evidence>
<dbReference type="Proteomes" id="UP001382935">
    <property type="component" value="Chromosome"/>
</dbReference>
<gene>
    <name evidence="8" type="primary">ccmA</name>
    <name evidence="8" type="ORF">V6R86_04470</name>
</gene>
<evidence type="ECO:0000256" key="4">
    <source>
        <dbReference type="ARBA" id="ARBA00022840"/>
    </source>
</evidence>
<evidence type="ECO:0000256" key="6">
    <source>
        <dbReference type="ARBA" id="ARBA00023136"/>
    </source>
</evidence>
<keyword evidence="3" id="KW-0201">Cytochrome c-type biogenesis</keyword>
<evidence type="ECO:0000313" key="8">
    <source>
        <dbReference type="EMBL" id="WWM69957.1"/>
    </source>
</evidence>
<dbReference type="InterPro" id="IPR005895">
    <property type="entry name" value="ABC_transptr_haem_export_CcmA"/>
</dbReference>
<keyword evidence="4 8" id="KW-0067">ATP-binding</keyword>
<dbReference type="PANTHER" id="PTHR43499">
    <property type="entry name" value="ABC TRANSPORTER I FAMILY MEMBER 1"/>
    <property type="match status" value="1"/>
</dbReference>
<evidence type="ECO:0000256" key="2">
    <source>
        <dbReference type="ARBA" id="ARBA00022741"/>
    </source>
</evidence>
<dbReference type="InterPro" id="IPR027417">
    <property type="entry name" value="P-loop_NTPase"/>
</dbReference>
<dbReference type="Gene3D" id="3.40.50.300">
    <property type="entry name" value="P-loop containing nucleotide triphosphate hydrolases"/>
    <property type="match status" value="1"/>
</dbReference>
<dbReference type="InterPro" id="IPR003439">
    <property type="entry name" value="ABC_transporter-like_ATP-bd"/>
</dbReference>
<accession>A0ABZ2FYR0</accession>
<dbReference type="NCBIfam" id="TIGR01189">
    <property type="entry name" value="ccmA"/>
    <property type="match status" value="1"/>
</dbReference>
<dbReference type="RefSeq" id="WP_338502482.1">
    <property type="nucleotide sequence ID" value="NZ_CP145607.1"/>
</dbReference>
<dbReference type="EMBL" id="CP145607">
    <property type="protein sequence ID" value="WWM69957.1"/>
    <property type="molecule type" value="Genomic_DNA"/>
</dbReference>
<dbReference type="PROSITE" id="PS50893">
    <property type="entry name" value="ABC_TRANSPORTER_2"/>
    <property type="match status" value="1"/>
</dbReference>
<proteinExistence type="predicted"/>
<evidence type="ECO:0000256" key="3">
    <source>
        <dbReference type="ARBA" id="ARBA00022748"/>
    </source>
</evidence>
<dbReference type="GO" id="GO:0005524">
    <property type="term" value="F:ATP binding"/>
    <property type="evidence" value="ECO:0007669"/>
    <property type="project" value="UniProtKB-KW"/>
</dbReference>
<keyword evidence="5" id="KW-1278">Translocase</keyword>
<organism evidence="8 9">
    <name type="scientific">Sphingomonas kaistensis</name>
    <dbReference type="NCBI Taxonomy" id="298708"/>
    <lineage>
        <taxon>Bacteria</taxon>
        <taxon>Pseudomonadati</taxon>
        <taxon>Pseudomonadota</taxon>
        <taxon>Alphaproteobacteria</taxon>
        <taxon>Sphingomonadales</taxon>
        <taxon>Sphingomonadaceae</taxon>
        <taxon>Sphingomonas</taxon>
    </lineage>
</organism>
<reference evidence="8 9" key="1">
    <citation type="submission" date="2024-02" db="EMBL/GenBank/DDBJ databases">
        <title>Full genome sequence of Sphingomonas kaistensis.</title>
        <authorList>
            <person name="Poletto B.L."/>
            <person name="Silva G."/>
            <person name="Galante D."/>
            <person name="Campos K.R."/>
            <person name="Santos M.B.N."/>
            <person name="Sacchi C.T."/>
        </authorList>
    </citation>
    <scope>NUCLEOTIDE SEQUENCE [LARGE SCALE GENOMIC DNA]</scope>
    <source>
        <strain evidence="8 9">MA4R</strain>
    </source>
</reference>